<reference evidence="3" key="1">
    <citation type="journal article" date="2023" name="Mol. Phylogenet. Evol.">
        <title>Genome-scale phylogeny and comparative genomics of the fungal order Sordariales.</title>
        <authorList>
            <person name="Hensen N."/>
            <person name="Bonometti L."/>
            <person name="Westerberg I."/>
            <person name="Brannstrom I.O."/>
            <person name="Guillou S."/>
            <person name="Cros-Aarteil S."/>
            <person name="Calhoun S."/>
            <person name="Haridas S."/>
            <person name="Kuo A."/>
            <person name="Mondo S."/>
            <person name="Pangilinan J."/>
            <person name="Riley R."/>
            <person name="LaButti K."/>
            <person name="Andreopoulos B."/>
            <person name="Lipzen A."/>
            <person name="Chen C."/>
            <person name="Yan M."/>
            <person name="Daum C."/>
            <person name="Ng V."/>
            <person name="Clum A."/>
            <person name="Steindorff A."/>
            <person name="Ohm R.A."/>
            <person name="Martin F."/>
            <person name="Silar P."/>
            <person name="Natvig D.O."/>
            <person name="Lalanne C."/>
            <person name="Gautier V."/>
            <person name="Ament-Velasquez S.L."/>
            <person name="Kruys A."/>
            <person name="Hutchinson M.I."/>
            <person name="Powell A.J."/>
            <person name="Barry K."/>
            <person name="Miller A.N."/>
            <person name="Grigoriev I.V."/>
            <person name="Debuchy R."/>
            <person name="Gladieux P."/>
            <person name="Hiltunen Thoren M."/>
            <person name="Johannesson H."/>
        </authorList>
    </citation>
    <scope>NUCLEOTIDE SEQUENCE</scope>
    <source>
        <strain evidence="3">CBS 757.83</strain>
    </source>
</reference>
<reference evidence="3" key="2">
    <citation type="submission" date="2023-05" db="EMBL/GenBank/DDBJ databases">
        <authorList>
            <consortium name="Lawrence Berkeley National Laboratory"/>
            <person name="Steindorff A."/>
            <person name="Hensen N."/>
            <person name="Bonometti L."/>
            <person name="Westerberg I."/>
            <person name="Brannstrom I.O."/>
            <person name="Guillou S."/>
            <person name="Cros-Aarteil S."/>
            <person name="Calhoun S."/>
            <person name="Haridas S."/>
            <person name="Kuo A."/>
            <person name="Mondo S."/>
            <person name="Pangilinan J."/>
            <person name="Riley R."/>
            <person name="Labutti K."/>
            <person name="Andreopoulos B."/>
            <person name="Lipzen A."/>
            <person name="Chen C."/>
            <person name="Yanf M."/>
            <person name="Daum C."/>
            <person name="Ng V."/>
            <person name="Clum A."/>
            <person name="Ohm R."/>
            <person name="Martin F."/>
            <person name="Silar P."/>
            <person name="Natvig D."/>
            <person name="Lalanne C."/>
            <person name="Gautier V."/>
            <person name="Ament-Velasquez S.L."/>
            <person name="Kruys A."/>
            <person name="Hutchinson M.I."/>
            <person name="Powell A.J."/>
            <person name="Barry K."/>
            <person name="Miller A.N."/>
            <person name="Grigoriev I.V."/>
            <person name="Debuchy R."/>
            <person name="Gladieux P."/>
            <person name="Thoren M.H."/>
            <person name="Johannesson H."/>
        </authorList>
    </citation>
    <scope>NUCLEOTIDE SEQUENCE</scope>
    <source>
        <strain evidence="3">CBS 757.83</strain>
    </source>
</reference>
<keyword evidence="4" id="KW-1185">Reference proteome</keyword>
<dbReference type="EMBL" id="MU863781">
    <property type="protein sequence ID" value="KAK4095812.1"/>
    <property type="molecule type" value="Genomic_DNA"/>
</dbReference>
<evidence type="ECO:0000313" key="3">
    <source>
        <dbReference type="EMBL" id="KAK4095812.1"/>
    </source>
</evidence>
<name>A0AAN6PUE2_9PEZI</name>
<accession>A0AAN6PUE2</accession>
<protein>
    <submittedName>
        <fullName evidence="3">Uncharacterized protein</fullName>
    </submittedName>
</protein>
<feature type="region of interest" description="Disordered" evidence="1">
    <location>
        <begin position="141"/>
        <end position="189"/>
    </location>
</feature>
<feature type="transmembrane region" description="Helical" evidence="2">
    <location>
        <begin position="90"/>
        <end position="116"/>
    </location>
</feature>
<proteinExistence type="predicted"/>
<dbReference type="Proteomes" id="UP001305647">
    <property type="component" value="Unassembled WGS sequence"/>
</dbReference>
<gene>
    <name evidence="3" type="ORF">N658DRAFT_519533</name>
</gene>
<feature type="transmembrane region" description="Helical" evidence="2">
    <location>
        <begin position="37"/>
        <end position="58"/>
    </location>
</feature>
<sequence length="189" mass="20062">MSYEMGGQQTAYPYPPPGATTVTVAPKRSRFSKWWPISFFIAAVIFFIIGGALIGSWAGSAATDCYDNYYSGSSYRGSSSSCSTAADGQFWGGVVCIGLGSLCKLVFWILLIVWCVKRSSTHTVTTAYAYQPVNYSAAPPPAAGPAVPPPLYQNAPQNQSQPYNAQPYQGSPSPAPYSKEGHGAAPTAH</sequence>
<evidence type="ECO:0000313" key="4">
    <source>
        <dbReference type="Proteomes" id="UP001305647"/>
    </source>
</evidence>
<feature type="compositionally biased region" description="Pro residues" evidence="1">
    <location>
        <begin position="141"/>
        <end position="151"/>
    </location>
</feature>
<organism evidence="3 4">
    <name type="scientific">Parathielavia hyrcaniae</name>
    <dbReference type="NCBI Taxonomy" id="113614"/>
    <lineage>
        <taxon>Eukaryota</taxon>
        <taxon>Fungi</taxon>
        <taxon>Dikarya</taxon>
        <taxon>Ascomycota</taxon>
        <taxon>Pezizomycotina</taxon>
        <taxon>Sordariomycetes</taxon>
        <taxon>Sordariomycetidae</taxon>
        <taxon>Sordariales</taxon>
        <taxon>Chaetomiaceae</taxon>
        <taxon>Parathielavia</taxon>
    </lineage>
</organism>
<feature type="compositionally biased region" description="Polar residues" evidence="1">
    <location>
        <begin position="154"/>
        <end position="172"/>
    </location>
</feature>
<keyword evidence="2" id="KW-1133">Transmembrane helix</keyword>
<evidence type="ECO:0000256" key="2">
    <source>
        <dbReference type="SAM" id="Phobius"/>
    </source>
</evidence>
<keyword evidence="2" id="KW-0812">Transmembrane</keyword>
<keyword evidence="2" id="KW-0472">Membrane</keyword>
<dbReference type="AlphaFoldDB" id="A0AAN6PUE2"/>
<evidence type="ECO:0000256" key="1">
    <source>
        <dbReference type="SAM" id="MobiDB-lite"/>
    </source>
</evidence>
<comment type="caution">
    <text evidence="3">The sequence shown here is derived from an EMBL/GenBank/DDBJ whole genome shotgun (WGS) entry which is preliminary data.</text>
</comment>